<proteinExistence type="inferred from homology"/>
<dbReference type="RefSeq" id="WP_245913632.1">
    <property type="nucleotide sequence ID" value="NZ_OCNJ01000015.1"/>
</dbReference>
<dbReference type="SUPFAM" id="SSF50331">
    <property type="entry name" value="MOP-like"/>
    <property type="match status" value="1"/>
</dbReference>
<keyword evidence="5 7" id="KW-1278">Translocase</keyword>
<dbReference type="GO" id="GO:0005524">
    <property type="term" value="F:ATP binding"/>
    <property type="evidence" value="ECO:0007669"/>
    <property type="project" value="UniProtKB-KW"/>
</dbReference>
<dbReference type="InterPro" id="IPR027417">
    <property type="entry name" value="P-loop_NTPase"/>
</dbReference>
<comment type="similarity">
    <text evidence="7">Belongs to the ABC transporter superfamily. Spermidine/putrescine importer (TC 3.A.1.11.1) family.</text>
</comment>
<keyword evidence="6 7" id="KW-0472">Membrane</keyword>
<keyword evidence="3 7" id="KW-0547">Nucleotide-binding</keyword>
<dbReference type="SUPFAM" id="SSF52540">
    <property type="entry name" value="P-loop containing nucleoside triphosphate hydrolases"/>
    <property type="match status" value="1"/>
</dbReference>
<name>A0A286GZW6_9PROT</name>
<reference evidence="9 10" key="1">
    <citation type="submission" date="2017-09" db="EMBL/GenBank/DDBJ databases">
        <authorList>
            <person name="Ehlers B."/>
            <person name="Leendertz F.H."/>
        </authorList>
    </citation>
    <scope>NUCLEOTIDE SEQUENCE [LARGE SCALE GENOMIC DNA]</scope>
    <source>
        <strain evidence="9 10">USBA 140</strain>
    </source>
</reference>
<dbReference type="PROSITE" id="PS00211">
    <property type="entry name" value="ABC_TRANSPORTER_1"/>
    <property type="match status" value="1"/>
</dbReference>
<evidence type="ECO:0000313" key="10">
    <source>
        <dbReference type="Proteomes" id="UP000219621"/>
    </source>
</evidence>
<gene>
    <name evidence="7" type="primary">potA</name>
    <name evidence="9" type="ORF">SAMN05421508_11555</name>
</gene>
<dbReference type="InterPro" id="IPR013611">
    <property type="entry name" value="Transp-assoc_OB_typ2"/>
</dbReference>
<evidence type="ECO:0000313" key="9">
    <source>
        <dbReference type="EMBL" id="SOE01012.1"/>
    </source>
</evidence>
<evidence type="ECO:0000256" key="7">
    <source>
        <dbReference type="RuleBase" id="RU364083"/>
    </source>
</evidence>
<keyword evidence="2 7" id="KW-1003">Cell membrane</keyword>
<dbReference type="GO" id="GO:0043190">
    <property type="term" value="C:ATP-binding cassette (ABC) transporter complex"/>
    <property type="evidence" value="ECO:0007669"/>
    <property type="project" value="InterPro"/>
</dbReference>
<organism evidence="9 10">
    <name type="scientific">Caenispirillum bisanense</name>
    <dbReference type="NCBI Taxonomy" id="414052"/>
    <lineage>
        <taxon>Bacteria</taxon>
        <taxon>Pseudomonadati</taxon>
        <taxon>Pseudomonadota</taxon>
        <taxon>Alphaproteobacteria</taxon>
        <taxon>Rhodospirillales</taxon>
        <taxon>Novispirillaceae</taxon>
        <taxon>Caenispirillum</taxon>
    </lineage>
</organism>
<dbReference type="SMART" id="SM00382">
    <property type="entry name" value="AAA"/>
    <property type="match status" value="1"/>
</dbReference>
<evidence type="ECO:0000256" key="2">
    <source>
        <dbReference type="ARBA" id="ARBA00022475"/>
    </source>
</evidence>
<dbReference type="InterPro" id="IPR008995">
    <property type="entry name" value="Mo/tungstate-bd_C_term_dom"/>
</dbReference>
<dbReference type="Gene3D" id="2.40.50.140">
    <property type="entry name" value="Nucleic acid-binding proteins"/>
    <property type="match status" value="1"/>
</dbReference>
<dbReference type="InterPro" id="IPR005893">
    <property type="entry name" value="PotA-like"/>
</dbReference>
<dbReference type="EMBL" id="OCNJ01000015">
    <property type="protein sequence ID" value="SOE01012.1"/>
    <property type="molecule type" value="Genomic_DNA"/>
</dbReference>
<dbReference type="InterPro" id="IPR050093">
    <property type="entry name" value="ABC_SmlMolc_Importer"/>
</dbReference>
<dbReference type="FunFam" id="3.40.50.300:FF:000133">
    <property type="entry name" value="Spermidine/putrescine import ATP-binding protein PotA"/>
    <property type="match status" value="1"/>
</dbReference>
<dbReference type="Gene3D" id="3.40.50.300">
    <property type="entry name" value="P-loop containing nucleotide triphosphate hydrolases"/>
    <property type="match status" value="1"/>
</dbReference>
<dbReference type="PANTHER" id="PTHR42781">
    <property type="entry name" value="SPERMIDINE/PUTRESCINE IMPORT ATP-BINDING PROTEIN POTA"/>
    <property type="match status" value="1"/>
</dbReference>
<dbReference type="PANTHER" id="PTHR42781:SF4">
    <property type="entry name" value="SPERMIDINE_PUTRESCINE IMPORT ATP-BINDING PROTEIN POTA"/>
    <property type="match status" value="1"/>
</dbReference>
<evidence type="ECO:0000256" key="1">
    <source>
        <dbReference type="ARBA" id="ARBA00022448"/>
    </source>
</evidence>
<dbReference type="InterPro" id="IPR003439">
    <property type="entry name" value="ABC_transporter-like_ATP-bd"/>
</dbReference>
<dbReference type="InterPro" id="IPR012340">
    <property type="entry name" value="NA-bd_OB-fold"/>
</dbReference>
<dbReference type="Pfam" id="PF08402">
    <property type="entry name" value="TOBE_2"/>
    <property type="match status" value="1"/>
</dbReference>
<comment type="function">
    <text evidence="7">Part of the ABC transporter complex PotABCD involved in spermidine/putrescine import. Responsible for energy coupling to the transport system.</text>
</comment>
<dbReference type="Proteomes" id="UP000219621">
    <property type="component" value="Unassembled WGS sequence"/>
</dbReference>
<feature type="domain" description="ABC transporter" evidence="8">
    <location>
        <begin position="25"/>
        <end position="260"/>
    </location>
</feature>
<dbReference type="GO" id="GO:0015417">
    <property type="term" value="F:ABC-type polyamine transporter activity"/>
    <property type="evidence" value="ECO:0007669"/>
    <property type="project" value="UniProtKB-EC"/>
</dbReference>
<comment type="subunit">
    <text evidence="7">The complex is composed of two ATP-binding proteins (PotA), two transmembrane proteins (PotB and PotC) and a solute-binding protein (PotD).</text>
</comment>
<dbReference type="AlphaFoldDB" id="A0A286GZW6"/>
<dbReference type="PROSITE" id="PS50893">
    <property type="entry name" value="ABC_TRANSPORTER_2"/>
    <property type="match status" value="1"/>
</dbReference>
<comment type="catalytic activity">
    <reaction evidence="7">
        <text>ATP + H2O + polyamine-[polyamine-binding protein]Side 1 = ADP + phosphate + polyamineSide 2 + [polyamine-binding protein]Side 1.</text>
        <dbReference type="EC" id="7.6.2.11"/>
    </reaction>
</comment>
<accession>A0A286GZW6</accession>
<dbReference type="Pfam" id="PF00005">
    <property type="entry name" value="ABC_tran"/>
    <property type="match status" value="1"/>
</dbReference>
<dbReference type="InterPro" id="IPR003593">
    <property type="entry name" value="AAA+_ATPase"/>
</dbReference>
<dbReference type="GO" id="GO:0016887">
    <property type="term" value="F:ATP hydrolysis activity"/>
    <property type="evidence" value="ECO:0007669"/>
    <property type="project" value="InterPro"/>
</dbReference>
<evidence type="ECO:0000256" key="6">
    <source>
        <dbReference type="ARBA" id="ARBA00023136"/>
    </source>
</evidence>
<dbReference type="Gene3D" id="2.40.50.100">
    <property type="match status" value="1"/>
</dbReference>
<protein>
    <recommendedName>
        <fullName evidence="7">Spermidine/putrescine import ATP-binding protein PotA</fullName>
        <ecNumber evidence="7">7.6.2.11</ecNumber>
    </recommendedName>
</protein>
<evidence type="ECO:0000256" key="4">
    <source>
        <dbReference type="ARBA" id="ARBA00022840"/>
    </source>
</evidence>
<sequence>MMEASTLAPAADAPTSAAAPKDARIVIENAVKVYASAGEAPVRALDDVSIRIAPNEFFTLLGPSGCGKTTLLRTIAGFEQPTSGRVVLDGVDITGQPPFRRPINTVFQNYALFPHMTVAHNVAFGLEKSGLGKDEIAARVDEMLALVHLSGMHRRMPAQLSGGQQQRVALARALAPHPKVLLLDEPLSALDLKLRKGMQIELKRLQRDTGITFVFVTHDQEEALTMSDRIAVMKDGKVLQIGPPQEIYQRPQVRFVADFIGETNFLKGRLEPGGVARIGEAAVPLASAQGHAEGETVTLAVRPERVFLHPGEAASPDTLGATVENIIYFGTDTTYHLRVDGLPDPLVARVQNRDQSSPTFGQGARVRVGFPPDGLSVLRD</sequence>
<dbReference type="EC" id="7.6.2.11" evidence="7"/>
<keyword evidence="4 7" id="KW-0067">ATP-binding</keyword>
<evidence type="ECO:0000256" key="5">
    <source>
        <dbReference type="ARBA" id="ARBA00022967"/>
    </source>
</evidence>
<evidence type="ECO:0000259" key="8">
    <source>
        <dbReference type="PROSITE" id="PS50893"/>
    </source>
</evidence>
<dbReference type="NCBIfam" id="TIGR01187">
    <property type="entry name" value="potA"/>
    <property type="match status" value="1"/>
</dbReference>
<keyword evidence="10" id="KW-1185">Reference proteome</keyword>
<keyword evidence="1 7" id="KW-0813">Transport</keyword>
<evidence type="ECO:0000256" key="3">
    <source>
        <dbReference type="ARBA" id="ARBA00022741"/>
    </source>
</evidence>
<dbReference type="InterPro" id="IPR017871">
    <property type="entry name" value="ABC_transporter-like_CS"/>
</dbReference>
<dbReference type="GO" id="GO:0015847">
    <property type="term" value="P:putrescine transport"/>
    <property type="evidence" value="ECO:0007669"/>
    <property type="project" value="UniProtKB-ARBA"/>
</dbReference>